<evidence type="ECO:0008006" key="4">
    <source>
        <dbReference type="Google" id="ProtNLM"/>
    </source>
</evidence>
<protein>
    <recommendedName>
        <fullName evidence="4">Type II secretion system protein GspI C-terminal domain-containing protein</fullName>
    </recommendedName>
</protein>
<reference evidence="2 3" key="1">
    <citation type="journal article" date="2016" name="Nat. Commun.">
        <title>Thousands of microbial genomes shed light on interconnected biogeochemical processes in an aquifer system.</title>
        <authorList>
            <person name="Anantharaman K."/>
            <person name="Brown C.T."/>
            <person name="Hug L.A."/>
            <person name="Sharon I."/>
            <person name="Castelle C.J."/>
            <person name="Probst A.J."/>
            <person name="Thomas B.C."/>
            <person name="Singh A."/>
            <person name="Wilkins M.J."/>
            <person name="Karaoz U."/>
            <person name="Brodie E.L."/>
            <person name="Williams K.H."/>
            <person name="Hubbard S.S."/>
            <person name="Banfield J.F."/>
        </authorList>
    </citation>
    <scope>NUCLEOTIDE SEQUENCE [LARGE SCALE GENOMIC DNA]</scope>
</reference>
<dbReference type="EMBL" id="MFHQ01000039">
    <property type="protein sequence ID" value="OGF73630.1"/>
    <property type="molecule type" value="Genomic_DNA"/>
</dbReference>
<evidence type="ECO:0000256" key="1">
    <source>
        <dbReference type="SAM" id="Phobius"/>
    </source>
</evidence>
<sequence length="144" mass="16020">MTRQKHGTHRGFGVLEILIASAIVSVVIVSLSYVVVLSHRLSVRSSDKIRANFLAEQALEAYRFARDAAWIFISLPATGVNYSVPIDSVFTKTIRFEEVRRDENDDIVTSGGTPDNNTRKIIITISWVNGSTSAETYLSNIFNN</sequence>
<organism evidence="2 3">
    <name type="scientific">Candidatus Giovannonibacteria bacterium RIFCSPHIGHO2_02_FULL_46_20</name>
    <dbReference type="NCBI Taxonomy" id="1798338"/>
    <lineage>
        <taxon>Bacteria</taxon>
        <taxon>Candidatus Giovannoniibacteriota</taxon>
    </lineage>
</organism>
<proteinExistence type="predicted"/>
<dbReference type="Proteomes" id="UP000178406">
    <property type="component" value="Unassembled WGS sequence"/>
</dbReference>
<accession>A0A1F5WDH7</accession>
<keyword evidence="1" id="KW-1133">Transmembrane helix</keyword>
<evidence type="ECO:0000313" key="3">
    <source>
        <dbReference type="Proteomes" id="UP000178406"/>
    </source>
</evidence>
<name>A0A1F5WDH7_9BACT</name>
<gene>
    <name evidence="2" type="ORF">A3J56_00625</name>
</gene>
<keyword evidence="1" id="KW-0472">Membrane</keyword>
<dbReference type="AlphaFoldDB" id="A0A1F5WDH7"/>
<evidence type="ECO:0000313" key="2">
    <source>
        <dbReference type="EMBL" id="OGF73630.1"/>
    </source>
</evidence>
<dbReference type="STRING" id="1798338.A3J56_00625"/>
<feature type="transmembrane region" description="Helical" evidence="1">
    <location>
        <begin position="12"/>
        <end position="36"/>
    </location>
</feature>
<comment type="caution">
    <text evidence="2">The sequence shown here is derived from an EMBL/GenBank/DDBJ whole genome shotgun (WGS) entry which is preliminary data.</text>
</comment>
<keyword evidence="1" id="KW-0812">Transmembrane</keyword>